<keyword evidence="9" id="KW-1133">Transmembrane helix</keyword>
<evidence type="ECO:0000256" key="1">
    <source>
        <dbReference type="ARBA" id="ARBA00012513"/>
    </source>
</evidence>
<keyword evidence="5" id="KW-0418">Kinase</keyword>
<evidence type="ECO:0000256" key="6">
    <source>
        <dbReference type="ARBA" id="ARBA00022840"/>
    </source>
</evidence>
<dbReference type="EC" id="2.7.11.1" evidence="1"/>
<dbReference type="Gene3D" id="1.10.510.10">
    <property type="entry name" value="Transferase(Phosphotransferase) domain 1"/>
    <property type="match status" value="1"/>
</dbReference>
<dbReference type="InterPro" id="IPR000719">
    <property type="entry name" value="Prot_kinase_dom"/>
</dbReference>
<sequence length="740" mass="77685">MENLDPVRRQPPGAGADFGRYRIERRLGMGGMGVVYAARDTVLDRLVALKVIAGQLAGDDEFRRRFQREAGVLARLDSPHVIAIYDHGEHDGVPFIATQYVAGGDLGDLLEASGPLPPAVGLQVAAQVTEALADAHRAGVVHRDVKAANVLLRSRQIGDAGASPHVYLADFGIALSDGAATHTSSAAGSWAYLSPERLRGAPATPASDLYAVGCLLWACLTGAPPYTGSDAEVVMGHVSEPVPHLEGDDDFTRRLDAVLARALAKTPEDRWQDAAELQAALLDLGSPPPTFRPRAVSASAVTPREVTRLRGGTPVPVATAPSAVEEPPGPGRRATDRERRSRPLLAAGAVALTLALLAGVGWWIREGRGAGDDPAPAAPSGPVELVTGDADGDGLGDLTLSWLDFSLDSSASQSWLLTSDGESFAAPTTSRRLPGTSESLSDIDGDGALDRIAAYDDDDEREVVVDVVYADGRTEQLDIPRTGVIRRYLSDPIAQGGDFDGDGYGDVLLRPEVAEGTGFTVVPGGPDGLALEPGTVPTAWLTSDDISIGQFHPVLGGDVDGDGDDDLVISVSALAPTERTQIAISEDGEEGREFAPDADVFEVPPTRIGNWDAQLVPADVDGDGTDELLGYRGVKGAGFEVLVHDVVDGVIGEGTVIGTESHRADTSTQSTPSISDVDGDGDDDLVLLRNPDWFTGDMEPDSWAVDVMLAEDGRLGPAQRWADVPCRTDGCEDESLIVTS</sequence>
<evidence type="ECO:0000256" key="4">
    <source>
        <dbReference type="ARBA" id="ARBA00022741"/>
    </source>
</evidence>
<name>A0ABP8VZE9_9ACTN</name>
<evidence type="ECO:0000259" key="10">
    <source>
        <dbReference type="PROSITE" id="PS50011"/>
    </source>
</evidence>
<dbReference type="CDD" id="cd14014">
    <property type="entry name" value="STKc_PknB_like"/>
    <property type="match status" value="1"/>
</dbReference>
<keyword evidence="3" id="KW-0808">Transferase</keyword>
<dbReference type="Gene3D" id="3.30.200.20">
    <property type="entry name" value="Phosphorylase Kinase, domain 1"/>
    <property type="match status" value="1"/>
</dbReference>
<dbReference type="PANTHER" id="PTHR43289">
    <property type="entry name" value="MITOGEN-ACTIVATED PROTEIN KINASE KINASE KINASE 20-RELATED"/>
    <property type="match status" value="1"/>
</dbReference>
<keyword evidence="9" id="KW-0472">Membrane</keyword>
<dbReference type="InterPro" id="IPR008271">
    <property type="entry name" value="Ser/Thr_kinase_AS"/>
</dbReference>
<evidence type="ECO:0000256" key="5">
    <source>
        <dbReference type="ARBA" id="ARBA00022777"/>
    </source>
</evidence>
<dbReference type="InterPro" id="IPR028994">
    <property type="entry name" value="Integrin_alpha_N"/>
</dbReference>
<dbReference type="SMART" id="SM00220">
    <property type="entry name" value="S_TKc"/>
    <property type="match status" value="1"/>
</dbReference>
<evidence type="ECO:0000313" key="11">
    <source>
        <dbReference type="EMBL" id="GAA4676966.1"/>
    </source>
</evidence>
<evidence type="ECO:0000256" key="3">
    <source>
        <dbReference type="ARBA" id="ARBA00022679"/>
    </source>
</evidence>
<accession>A0ABP8VZE9</accession>
<feature type="region of interest" description="Disordered" evidence="8">
    <location>
        <begin position="660"/>
        <end position="682"/>
    </location>
</feature>
<keyword evidence="4 7" id="KW-0547">Nucleotide-binding</keyword>
<reference evidence="12" key="1">
    <citation type="journal article" date="2019" name="Int. J. Syst. Evol. Microbiol.">
        <title>The Global Catalogue of Microorganisms (GCM) 10K type strain sequencing project: providing services to taxonomists for standard genome sequencing and annotation.</title>
        <authorList>
            <consortium name="The Broad Institute Genomics Platform"/>
            <consortium name="The Broad Institute Genome Sequencing Center for Infectious Disease"/>
            <person name="Wu L."/>
            <person name="Ma J."/>
        </authorList>
    </citation>
    <scope>NUCLEOTIDE SEQUENCE [LARGE SCALE GENOMIC DNA]</scope>
    <source>
        <strain evidence="12">JCM 18127</strain>
    </source>
</reference>
<dbReference type="Proteomes" id="UP001500621">
    <property type="component" value="Unassembled WGS sequence"/>
</dbReference>
<dbReference type="PROSITE" id="PS50011">
    <property type="entry name" value="PROTEIN_KINASE_DOM"/>
    <property type="match status" value="1"/>
</dbReference>
<dbReference type="PANTHER" id="PTHR43289:SF6">
    <property type="entry name" value="SERINE_THREONINE-PROTEIN KINASE NEKL-3"/>
    <property type="match status" value="1"/>
</dbReference>
<organism evidence="11 12">
    <name type="scientific">Nocardioides nanhaiensis</name>
    <dbReference type="NCBI Taxonomy" id="1476871"/>
    <lineage>
        <taxon>Bacteria</taxon>
        <taxon>Bacillati</taxon>
        <taxon>Actinomycetota</taxon>
        <taxon>Actinomycetes</taxon>
        <taxon>Propionibacteriales</taxon>
        <taxon>Nocardioidaceae</taxon>
        <taxon>Nocardioides</taxon>
    </lineage>
</organism>
<keyword evidence="6 7" id="KW-0067">ATP-binding</keyword>
<dbReference type="EMBL" id="BAABIM010000001">
    <property type="protein sequence ID" value="GAA4676966.1"/>
    <property type="molecule type" value="Genomic_DNA"/>
</dbReference>
<dbReference type="Pfam" id="PF00069">
    <property type="entry name" value="Pkinase"/>
    <property type="match status" value="1"/>
</dbReference>
<evidence type="ECO:0000256" key="7">
    <source>
        <dbReference type="PROSITE-ProRule" id="PRU10141"/>
    </source>
</evidence>
<evidence type="ECO:0000256" key="9">
    <source>
        <dbReference type="SAM" id="Phobius"/>
    </source>
</evidence>
<keyword evidence="9" id="KW-0812">Transmembrane</keyword>
<comment type="caution">
    <text evidence="11">The sequence shown here is derived from an EMBL/GenBank/DDBJ whole genome shotgun (WGS) entry which is preliminary data.</text>
</comment>
<dbReference type="InterPro" id="IPR011009">
    <property type="entry name" value="Kinase-like_dom_sf"/>
</dbReference>
<feature type="compositionally biased region" description="Polar residues" evidence="8">
    <location>
        <begin position="425"/>
        <end position="440"/>
    </location>
</feature>
<feature type="region of interest" description="Disordered" evidence="8">
    <location>
        <begin position="425"/>
        <end position="444"/>
    </location>
</feature>
<feature type="transmembrane region" description="Helical" evidence="9">
    <location>
        <begin position="343"/>
        <end position="364"/>
    </location>
</feature>
<dbReference type="PROSITE" id="PS00107">
    <property type="entry name" value="PROTEIN_KINASE_ATP"/>
    <property type="match status" value="1"/>
</dbReference>
<feature type="domain" description="Protein kinase" evidence="10">
    <location>
        <begin position="21"/>
        <end position="282"/>
    </location>
</feature>
<dbReference type="PROSITE" id="PS00108">
    <property type="entry name" value="PROTEIN_KINASE_ST"/>
    <property type="match status" value="1"/>
</dbReference>
<keyword evidence="2" id="KW-0723">Serine/threonine-protein kinase</keyword>
<dbReference type="SUPFAM" id="SSF69318">
    <property type="entry name" value="Integrin alpha N-terminal domain"/>
    <property type="match status" value="1"/>
</dbReference>
<dbReference type="RefSeq" id="WP_345263792.1">
    <property type="nucleotide sequence ID" value="NZ_BAABIM010000001.1"/>
</dbReference>
<dbReference type="SUPFAM" id="SSF56112">
    <property type="entry name" value="Protein kinase-like (PK-like)"/>
    <property type="match status" value="1"/>
</dbReference>
<feature type="binding site" evidence="7">
    <location>
        <position position="50"/>
    </location>
    <ligand>
        <name>ATP</name>
        <dbReference type="ChEBI" id="CHEBI:30616"/>
    </ligand>
</feature>
<dbReference type="InterPro" id="IPR017441">
    <property type="entry name" value="Protein_kinase_ATP_BS"/>
</dbReference>
<gene>
    <name evidence="11" type="ORF">GCM10023226_12770</name>
</gene>
<feature type="region of interest" description="Disordered" evidence="8">
    <location>
        <begin position="308"/>
        <end position="340"/>
    </location>
</feature>
<evidence type="ECO:0000256" key="2">
    <source>
        <dbReference type="ARBA" id="ARBA00022527"/>
    </source>
</evidence>
<evidence type="ECO:0000313" key="12">
    <source>
        <dbReference type="Proteomes" id="UP001500621"/>
    </source>
</evidence>
<keyword evidence="12" id="KW-1185">Reference proteome</keyword>
<proteinExistence type="predicted"/>
<protein>
    <recommendedName>
        <fullName evidence="1">non-specific serine/threonine protein kinase</fullName>
        <ecNumber evidence="1">2.7.11.1</ecNumber>
    </recommendedName>
</protein>
<evidence type="ECO:0000256" key="8">
    <source>
        <dbReference type="SAM" id="MobiDB-lite"/>
    </source>
</evidence>